<keyword evidence="2" id="KW-1185">Reference proteome</keyword>
<dbReference type="Proteomes" id="UP001595536">
    <property type="component" value="Unassembled WGS sequence"/>
</dbReference>
<reference evidence="2" key="1">
    <citation type="journal article" date="2019" name="Int. J. Syst. Evol. Microbiol.">
        <title>The Global Catalogue of Microorganisms (GCM) 10K type strain sequencing project: providing services to taxonomists for standard genome sequencing and annotation.</title>
        <authorList>
            <consortium name="The Broad Institute Genomics Platform"/>
            <consortium name="The Broad Institute Genome Sequencing Center for Infectious Disease"/>
            <person name="Wu L."/>
            <person name="Ma J."/>
        </authorList>
    </citation>
    <scope>NUCLEOTIDE SEQUENCE [LARGE SCALE GENOMIC DNA]</scope>
    <source>
        <strain evidence="2">CCM 7941</strain>
    </source>
</reference>
<protein>
    <submittedName>
        <fullName evidence="1">XRE family transcriptional regulator</fullName>
    </submittedName>
</protein>
<gene>
    <name evidence="1" type="ORF">ACFOEX_10460</name>
</gene>
<dbReference type="RefSeq" id="WP_376832455.1">
    <property type="nucleotide sequence ID" value="NZ_JBHLWR010000006.1"/>
</dbReference>
<dbReference type="EMBL" id="JBHRUV010000055">
    <property type="protein sequence ID" value="MFC3266773.1"/>
    <property type="molecule type" value="Genomic_DNA"/>
</dbReference>
<dbReference type="Gene3D" id="1.10.260.40">
    <property type="entry name" value="lambda repressor-like DNA-binding domains"/>
    <property type="match status" value="1"/>
</dbReference>
<comment type="caution">
    <text evidence="1">The sequence shown here is derived from an EMBL/GenBank/DDBJ whole genome shotgun (WGS) entry which is preliminary data.</text>
</comment>
<dbReference type="InterPro" id="IPR010982">
    <property type="entry name" value="Lambda_DNA-bd_dom_sf"/>
</dbReference>
<evidence type="ECO:0000313" key="1">
    <source>
        <dbReference type="EMBL" id="MFC3266773.1"/>
    </source>
</evidence>
<name>A0ABV7LGF6_9HYPH</name>
<dbReference type="SUPFAM" id="SSF47413">
    <property type="entry name" value="lambda repressor-like DNA-binding domains"/>
    <property type="match status" value="1"/>
</dbReference>
<accession>A0ABV7LGF6</accession>
<evidence type="ECO:0000313" key="2">
    <source>
        <dbReference type="Proteomes" id="UP001595536"/>
    </source>
</evidence>
<organism evidence="1 2">
    <name type="scientific">Camelimonas abortus</name>
    <dbReference type="NCBI Taxonomy" id="1017184"/>
    <lineage>
        <taxon>Bacteria</taxon>
        <taxon>Pseudomonadati</taxon>
        <taxon>Pseudomonadota</taxon>
        <taxon>Alphaproteobacteria</taxon>
        <taxon>Hyphomicrobiales</taxon>
        <taxon>Chelatococcaceae</taxon>
        <taxon>Camelimonas</taxon>
    </lineage>
</organism>
<proteinExistence type="predicted"/>
<sequence length="107" mass="10855">MTQPITGAQCAAARALTGVSVATLAQRSGVNAALIETFEAGADLPDARQAQAIRAALESFGAVFIAEDRKGGDMGAGVRLRFTAATARHVNAWENEGGAAGDDDVPA</sequence>